<feature type="compositionally biased region" description="Basic residues" evidence="1">
    <location>
        <begin position="42"/>
        <end position="53"/>
    </location>
</feature>
<evidence type="ECO:0000313" key="2">
    <source>
        <dbReference type="EMBL" id="MBY75949.1"/>
    </source>
</evidence>
<feature type="region of interest" description="Disordered" evidence="1">
    <location>
        <begin position="1"/>
        <end position="53"/>
    </location>
</feature>
<dbReference type="EMBL" id="GGMS01006746">
    <property type="protein sequence ID" value="MBY75949.1"/>
    <property type="molecule type" value="Transcribed_RNA"/>
</dbReference>
<protein>
    <submittedName>
        <fullName evidence="2">Uncharacterized protein</fullName>
    </submittedName>
</protein>
<name>A0A2S2QDZ6_9HEMI</name>
<organism evidence="2">
    <name type="scientific">Sipha flava</name>
    <name type="common">yellow sugarcane aphid</name>
    <dbReference type="NCBI Taxonomy" id="143950"/>
    <lineage>
        <taxon>Eukaryota</taxon>
        <taxon>Metazoa</taxon>
        <taxon>Ecdysozoa</taxon>
        <taxon>Arthropoda</taxon>
        <taxon>Hexapoda</taxon>
        <taxon>Insecta</taxon>
        <taxon>Pterygota</taxon>
        <taxon>Neoptera</taxon>
        <taxon>Paraneoptera</taxon>
        <taxon>Hemiptera</taxon>
        <taxon>Sternorrhyncha</taxon>
        <taxon>Aphidomorpha</taxon>
        <taxon>Aphidoidea</taxon>
        <taxon>Aphididae</taxon>
        <taxon>Sipha</taxon>
    </lineage>
</organism>
<accession>A0A2S2QDZ6</accession>
<evidence type="ECO:0000256" key="1">
    <source>
        <dbReference type="SAM" id="MobiDB-lite"/>
    </source>
</evidence>
<dbReference type="AlphaFoldDB" id="A0A2S2QDZ6"/>
<gene>
    <name evidence="2" type="ORF">g.124765</name>
</gene>
<sequence>MLTRRSRKEAVASPDESSNSITKSKKSTTPTRRKSKSVERKLRSRSRSSKRIVPKIVLKRFDDTMEISKNAKKKKPTPVDSKIRKSVTPVKENNVRSSPFVDKSNHEVYFSHIYYIFKELSKENSRNIEKWKNVLPLFCIALSMHLH</sequence>
<dbReference type="OrthoDB" id="5326588at2759"/>
<feature type="region of interest" description="Disordered" evidence="1">
    <location>
        <begin position="67"/>
        <end position="98"/>
    </location>
</feature>
<proteinExistence type="predicted"/>
<feature type="compositionally biased region" description="Basic residues" evidence="1">
    <location>
        <begin position="23"/>
        <end position="35"/>
    </location>
</feature>
<reference evidence="2" key="1">
    <citation type="submission" date="2018-04" db="EMBL/GenBank/DDBJ databases">
        <title>Transcriptome assembly of Sipha flava.</title>
        <authorList>
            <person name="Scully E.D."/>
            <person name="Geib S.M."/>
            <person name="Palmer N.A."/>
            <person name="Koch K."/>
            <person name="Bradshaw J."/>
            <person name="Heng-Moss T."/>
            <person name="Sarath G."/>
        </authorList>
    </citation>
    <scope>NUCLEOTIDE SEQUENCE</scope>
</reference>